<evidence type="ECO:0000256" key="12">
    <source>
        <dbReference type="ARBA" id="ARBA00023004"/>
    </source>
</evidence>
<dbReference type="GO" id="GO:0016020">
    <property type="term" value="C:membrane"/>
    <property type="evidence" value="ECO:0007669"/>
    <property type="project" value="UniProtKB-SubCell"/>
</dbReference>
<dbReference type="Pfam" id="PF00032">
    <property type="entry name" value="Cytochrom_B_C"/>
    <property type="match status" value="1"/>
</dbReference>
<evidence type="ECO:0000313" key="19">
    <source>
        <dbReference type="EMBL" id="MDO6421469.1"/>
    </source>
</evidence>
<evidence type="ECO:0000256" key="16">
    <source>
        <dbReference type="SAM" id="Phobius"/>
    </source>
</evidence>
<dbReference type="Pfam" id="PF02167">
    <property type="entry name" value="Cytochrom_C1"/>
    <property type="match status" value="2"/>
</dbReference>
<keyword evidence="11 16" id="KW-1133">Transmembrane helix</keyword>
<dbReference type="InterPro" id="IPR002326">
    <property type="entry name" value="Cyt_c1"/>
</dbReference>
<evidence type="ECO:0000256" key="14">
    <source>
        <dbReference type="PIRSR" id="PIRSR602326-1"/>
    </source>
</evidence>
<comment type="caution">
    <text evidence="19">The sequence shown here is derived from an EMBL/GenBank/DDBJ whole genome shotgun (WGS) entry which is preliminary data.</text>
</comment>
<feature type="transmembrane region" description="Helical" evidence="16">
    <location>
        <begin position="149"/>
        <end position="167"/>
    </location>
</feature>
<dbReference type="Proteomes" id="UP001169760">
    <property type="component" value="Unassembled WGS sequence"/>
</dbReference>
<reference evidence="19" key="1">
    <citation type="submission" date="2023-07" db="EMBL/GenBank/DDBJ databases">
        <title>Genome content predicts the carbon catabolic preferences of heterotrophic bacteria.</title>
        <authorList>
            <person name="Gralka M."/>
        </authorList>
    </citation>
    <scope>NUCLEOTIDE SEQUENCE</scope>
    <source>
        <strain evidence="19">I3M17_2</strain>
    </source>
</reference>
<dbReference type="FunFam" id="1.20.810.10:FF:000004">
    <property type="entry name" value="Cytochrome b"/>
    <property type="match status" value="1"/>
</dbReference>
<dbReference type="GO" id="GO:0009055">
    <property type="term" value="F:electron transfer activity"/>
    <property type="evidence" value="ECO:0007669"/>
    <property type="project" value="InterPro"/>
</dbReference>
<evidence type="ECO:0000256" key="10">
    <source>
        <dbReference type="ARBA" id="ARBA00022982"/>
    </source>
</evidence>
<dbReference type="CDD" id="cd00284">
    <property type="entry name" value="Cytochrome_b_N"/>
    <property type="match status" value="1"/>
</dbReference>
<keyword evidence="7 15" id="KW-0679">Respiratory chain</keyword>
<accession>A0AAW7X1U5</accession>
<feature type="domain" description="Cytochrome b/b6 N-terminal region profile" evidence="17">
    <location>
        <begin position="8"/>
        <end position="220"/>
    </location>
</feature>
<dbReference type="Pfam" id="PF00033">
    <property type="entry name" value="Cytochrome_B"/>
    <property type="match status" value="1"/>
</dbReference>
<comment type="function">
    <text evidence="1 15">Component of the ubiquinol-cytochrome c reductase complex (complex III or cytochrome b-c1 complex), which is a respiratory chain that generates an electrochemical potential coupled to ATP synthesis.</text>
</comment>
<feature type="transmembrane region" description="Helical" evidence="16">
    <location>
        <begin position="381"/>
        <end position="401"/>
    </location>
</feature>
<dbReference type="GO" id="GO:0046872">
    <property type="term" value="F:metal ion binding"/>
    <property type="evidence" value="ECO:0007669"/>
    <property type="project" value="UniProtKB-KW"/>
</dbReference>
<evidence type="ECO:0000259" key="18">
    <source>
        <dbReference type="PROSITE" id="PS51003"/>
    </source>
</evidence>
<evidence type="ECO:0000256" key="9">
    <source>
        <dbReference type="ARBA" id="ARBA00022723"/>
    </source>
</evidence>
<feature type="transmembrane region" description="Helical" evidence="16">
    <location>
        <begin position="407"/>
        <end position="430"/>
    </location>
</feature>
<evidence type="ECO:0000256" key="15">
    <source>
        <dbReference type="RuleBase" id="RU003385"/>
    </source>
</evidence>
<keyword evidence="9 14" id="KW-0479">Metal-binding</keyword>
<sequence length="747" mass="83374">MTNWLAGLWGWIDERLPVQRAWDTHMGKYYAPKNFNFWYFFGVLSLLVLVNQLLTGIWLTMNYVPSAEEAFASVEYIMRDVPYGDTLRYLHSTGASAFFIVVYLHMFRGLMYGSYRAPRELVWIFGMFIYVALMAEAFLGYVLPWGQMSYWGAQVIVNLFGAIPYVGEDLVQWIRGDYLISGATLNRFFALHVVAIPIVLLALVVLHILALHEVGSNNPDGVEIKKNKDENGIPLDGIPFHPYYTVHDLVGITVFLFAFCGVVFFAPEMGGMFLEHANFEQANGLKTPEHIAPVWYFTPFYAVLRAVTFDLGGVFTSKLLGFVAMAAAIVVLFFLPWLDKAKSKSVRYKGMLPKVMLIKFAACFVILGVLGLKSPTVERTLLAQISTLFYFAFFFSMPTWTSAGRKSFFGIVICIAFAIWTAYVSAVTLISSMHAAEGSGHGVNLFAYIYGFAVAAFIAAIPWLAARDAETPVPERVQMKGLNPVLVWGGLILFLALAFVPLKAIGAEGGACGTAACEHFEADVSDKESLQRGAQVFMNYCMGCHSANYSRYERVADDLGIPHQLMLDNLVFSDQKIGSLMKISMTPEKSKQWFGATPPDLSLVTRARSSEWVYNFLINFYKDDSRPTGVNNKVFANVGMPHVLMELQGLAECAPGPKLDSHGKVVRDHLGDTKNAPCGSLVVGSEKGTLNDEEYKSTVYDLVNFLTYVAEPGAEKRKKTGIFVFLFLGVLLVFTWLLNREYWKDVH</sequence>
<dbReference type="InterPro" id="IPR005797">
    <property type="entry name" value="Cyt_b/b6_N"/>
</dbReference>
<dbReference type="GO" id="GO:0016491">
    <property type="term" value="F:oxidoreductase activity"/>
    <property type="evidence" value="ECO:0007669"/>
    <property type="project" value="InterPro"/>
</dbReference>
<comment type="subunit">
    <text evidence="3 15">The main subunits of complex b-c1 are: cytochrome b, cytochrome c1 and the Rieske protein.</text>
</comment>
<evidence type="ECO:0000256" key="8">
    <source>
        <dbReference type="ARBA" id="ARBA00022692"/>
    </source>
</evidence>
<keyword evidence="12 14" id="KW-0408">Iron</keyword>
<feature type="binding site" description="covalent" evidence="14">
    <location>
        <position position="541"/>
    </location>
    <ligand>
        <name>heme c</name>
        <dbReference type="ChEBI" id="CHEBI:61717"/>
    </ligand>
</feature>
<feature type="transmembrane region" description="Helical" evidence="16">
    <location>
        <begin position="89"/>
        <end position="110"/>
    </location>
</feature>
<feature type="transmembrane region" description="Helical" evidence="16">
    <location>
        <begin position="485"/>
        <end position="502"/>
    </location>
</feature>
<feature type="binding site" description="covalent" evidence="14">
    <location>
        <position position="545"/>
    </location>
    <ligand>
        <name>heme c</name>
        <dbReference type="ChEBI" id="CHEBI:61717"/>
    </ligand>
</feature>
<dbReference type="PROSITE" id="PS51003">
    <property type="entry name" value="CYTB_CTER"/>
    <property type="match status" value="1"/>
</dbReference>
<evidence type="ECO:0000256" key="6">
    <source>
        <dbReference type="ARBA" id="ARBA00022617"/>
    </source>
</evidence>
<dbReference type="RefSeq" id="WP_216063821.1">
    <property type="nucleotide sequence ID" value="NZ_JAHKPP010000023.1"/>
</dbReference>
<evidence type="ECO:0000259" key="17">
    <source>
        <dbReference type="PROSITE" id="PS51002"/>
    </source>
</evidence>
<comment type="cofactor">
    <cofactor evidence="15">
        <name>heme b</name>
        <dbReference type="ChEBI" id="CHEBI:60344"/>
    </cofactor>
    <text evidence="15">Binds 2 heme groups non-covalently.</text>
</comment>
<dbReference type="EMBL" id="JAUOPB010000002">
    <property type="protein sequence ID" value="MDO6421469.1"/>
    <property type="molecule type" value="Genomic_DNA"/>
</dbReference>
<organism evidence="19 20">
    <name type="scientific">Saccharophagus degradans</name>
    <dbReference type="NCBI Taxonomy" id="86304"/>
    <lineage>
        <taxon>Bacteria</taxon>
        <taxon>Pseudomonadati</taxon>
        <taxon>Pseudomonadota</taxon>
        <taxon>Gammaproteobacteria</taxon>
        <taxon>Cellvibrionales</taxon>
        <taxon>Cellvibrionaceae</taxon>
        <taxon>Saccharophagus</taxon>
    </lineage>
</organism>
<dbReference type="InterPro" id="IPR005798">
    <property type="entry name" value="Cyt_b/b6_C"/>
</dbReference>
<gene>
    <name evidence="19" type="ORF">Q4521_03190</name>
</gene>
<dbReference type="PANTHER" id="PTHR19271:SF16">
    <property type="entry name" value="CYTOCHROME B"/>
    <property type="match status" value="1"/>
</dbReference>
<feature type="transmembrane region" description="Helical" evidence="16">
    <location>
        <begin position="188"/>
        <end position="210"/>
    </location>
</feature>
<name>A0AAW7X1U5_9GAMM</name>
<feature type="transmembrane region" description="Helical" evidence="16">
    <location>
        <begin position="37"/>
        <end position="59"/>
    </location>
</feature>
<evidence type="ECO:0000256" key="13">
    <source>
        <dbReference type="ARBA" id="ARBA00023136"/>
    </source>
</evidence>
<feature type="transmembrane region" description="Helical" evidence="16">
    <location>
        <begin position="720"/>
        <end position="738"/>
    </location>
</feature>
<dbReference type="PROSITE" id="PS51002">
    <property type="entry name" value="CYTB_NTER"/>
    <property type="match status" value="1"/>
</dbReference>
<evidence type="ECO:0000256" key="1">
    <source>
        <dbReference type="ARBA" id="ARBA00002444"/>
    </source>
</evidence>
<evidence type="ECO:0000313" key="20">
    <source>
        <dbReference type="Proteomes" id="UP001169760"/>
    </source>
</evidence>
<evidence type="ECO:0000256" key="7">
    <source>
        <dbReference type="ARBA" id="ARBA00022660"/>
    </source>
</evidence>
<feature type="binding site" description="covalent" evidence="14">
    <location>
        <position position="544"/>
    </location>
    <ligand>
        <name>heme c</name>
        <dbReference type="ChEBI" id="CHEBI:61717"/>
    </ligand>
</feature>
<evidence type="ECO:0000256" key="2">
    <source>
        <dbReference type="ARBA" id="ARBA00004141"/>
    </source>
</evidence>
<feature type="transmembrane region" description="Helical" evidence="16">
    <location>
        <begin position="442"/>
        <end position="465"/>
    </location>
</feature>
<dbReference type="PANTHER" id="PTHR19271">
    <property type="entry name" value="CYTOCHROME B"/>
    <property type="match status" value="1"/>
</dbReference>
<keyword evidence="6 14" id="KW-0349">Heme</keyword>
<proteinExistence type="inferred from homology"/>
<keyword evidence="8 15" id="KW-0812">Transmembrane</keyword>
<feature type="domain" description="Cytochrome b/b6 C-terminal region profile" evidence="18">
    <location>
        <begin position="230"/>
        <end position="412"/>
    </location>
</feature>
<evidence type="ECO:0000256" key="5">
    <source>
        <dbReference type="ARBA" id="ARBA00022448"/>
    </source>
</evidence>
<comment type="similarity">
    <text evidence="15">Belongs to the cytochrome b family.</text>
</comment>
<evidence type="ECO:0000256" key="3">
    <source>
        <dbReference type="ARBA" id="ARBA00011649"/>
    </source>
</evidence>
<dbReference type="InterPro" id="IPR048259">
    <property type="entry name" value="Cytochrome_b_N_euk/bac"/>
</dbReference>
<keyword evidence="13 16" id="KW-0472">Membrane</keyword>
<feature type="transmembrane region" description="Helical" evidence="16">
    <location>
        <begin position="122"/>
        <end position="143"/>
    </location>
</feature>
<feature type="transmembrane region" description="Helical" evidence="16">
    <location>
        <begin position="350"/>
        <end position="372"/>
    </location>
</feature>
<comment type="subcellular location">
    <subcellularLocation>
        <location evidence="2">Membrane</location>
        <topology evidence="2">Multi-pass membrane protein</topology>
    </subcellularLocation>
</comment>
<evidence type="ECO:0000256" key="4">
    <source>
        <dbReference type="ARBA" id="ARBA00013531"/>
    </source>
</evidence>
<comment type="cofactor">
    <cofactor evidence="14">
        <name>heme c</name>
        <dbReference type="ChEBI" id="CHEBI:61717"/>
    </cofactor>
    <text evidence="14">Binds 1 heme c group covalently per subunit.</text>
</comment>
<feature type="transmembrane region" description="Helical" evidence="16">
    <location>
        <begin position="319"/>
        <end position="338"/>
    </location>
</feature>
<evidence type="ECO:0000256" key="11">
    <source>
        <dbReference type="ARBA" id="ARBA00022989"/>
    </source>
</evidence>
<protein>
    <recommendedName>
        <fullName evidence="4 15">Cytochrome b</fullName>
    </recommendedName>
</protein>
<dbReference type="GO" id="GO:0020037">
    <property type="term" value="F:heme binding"/>
    <property type="evidence" value="ECO:0007669"/>
    <property type="project" value="InterPro"/>
</dbReference>
<feature type="transmembrane region" description="Helical" evidence="16">
    <location>
        <begin position="249"/>
        <end position="266"/>
    </location>
</feature>
<dbReference type="AlphaFoldDB" id="A0AAW7X1U5"/>
<keyword evidence="5 15" id="KW-0813">Transport</keyword>
<keyword evidence="10 15" id="KW-0249">Electron transport</keyword>